<name>A0A956NFS2_UNCEI</name>
<dbReference type="InterPro" id="IPR006307">
    <property type="entry name" value="BsaZ-like"/>
</dbReference>
<feature type="transmembrane region" description="Helical" evidence="8">
    <location>
        <begin position="89"/>
        <end position="110"/>
    </location>
</feature>
<evidence type="ECO:0000256" key="6">
    <source>
        <dbReference type="ARBA" id="ARBA00023136"/>
    </source>
</evidence>
<feature type="compositionally biased region" description="Basic and acidic residues" evidence="7">
    <location>
        <begin position="226"/>
        <end position="236"/>
    </location>
</feature>
<feature type="region of interest" description="Disordered" evidence="7">
    <location>
        <begin position="226"/>
        <end position="245"/>
    </location>
</feature>
<comment type="subcellular location">
    <subcellularLocation>
        <location evidence="1">Cell membrane</location>
        <topology evidence="1">Multi-pass membrane protein</topology>
    </subcellularLocation>
</comment>
<feature type="transmembrane region" description="Helical" evidence="8">
    <location>
        <begin position="32"/>
        <end position="53"/>
    </location>
</feature>
<reference evidence="9" key="1">
    <citation type="submission" date="2020-04" db="EMBL/GenBank/DDBJ databases">
        <authorList>
            <person name="Zhang T."/>
        </authorList>
    </citation>
    <scope>NUCLEOTIDE SEQUENCE</scope>
    <source>
        <strain evidence="9">HKST-UBA02</strain>
    </source>
</reference>
<dbReference type="PANTHER" id="PTHR30531:SF14">
    <property type="entry name" value="SURFACE PRESENTATION OF ANTIGENS PROTEIN SPAS"/>
    <property type="match status" value="1"/>
</dbReference>
<evidence type="ECO:0000256" key="1">
    <source>
        <dbReference type="ARBA" id="ARBA00004651"/>
    </source>
</evidence>
<dbReference type="Proteomes" id="UP000739538">
    <property type="component" value="Unassembled WGS sequence"/>
</dbReference>
<protein>
    <submittedName>
        <fullName evidence="9">Type III secretion system export apparatus subunit SctU</fullName>
    </submittedName>
</protein>
<evidence type="ECO:0000313" key="9">
    <source>
        <dbReference type="EMBL" id="MCA9758124.1"/>
    </source>
</evidence>
<evidence type="ECO:0000313" key="10">
    <source>
        <dbReference type="Proteomes" id="UP000739538"/>
    </source>
</evidence>
<feature type="compositionally biased region" description="Basic and acidic residues" evidence="7">
    <location>
        <begin position="1"/>
        <end position="10"/>
    </location>
</feature>
<reference evidence="9" key="2">
    <citation type="journal article" date="2021" name="Microbiome">
        <title>Successional dynamics and alternative stable states in a saline activated sludge microbial community over 9 years.</title>
        <authorList>
            <person name="Wang Y."/>
            <person name="Ye J."/>
            <person name="Ju F."/>
            <person name="Liu L."/>
            <person name="Boyd J.A."/>
            <person name="Deng Y."/>
            <person name="Parks D.H."/>
            <person name="Jiang X."/>
            <person name="Yin X."/>
            <person name="Woodcroft B.J."/>
            <person name="Tyson G.W."/>
            <person name="Hugenholtz P."/>
            <person name="Polz M.F."/>
            <person name="Zhang T."/>
        </authorList>
    </citation>
    <scope>NUCLEOTIDE SEQUENCE</scope>
    <source>
        <strain evidence="9">HKST-UBA02</strain>
    </source>
</reference>
<evidence type="ECO:0000256" key="4">
    <source>
        <dbReference type="ARBA" id="ARBA00022989"/>
    </source>
</evidence>
<feature type="transmembrane region" description="Helical" evidence="8">
    <location>
        <begin position="189"/>
        <end position="212"/>
    </location>
</feature>
<evidence type="ECO:0000256" key="2">
    <source>
        <dbReference type="ARBA" id="ARBA00022475"/>
    </source>
</evidence>
<proteinExistence type="predicted"/>
<dbReference type="EMBL" id="JAGQHS010000144">
    <property type="protein sequence ID" value="MCA9758124.1"/>
    <property type="molecule type" value="Genomic_DNA"/>
</dbReference>
<feature type="transmembrane region" description="Helical" evidence="8">
    <location>
        <begin position="151"/>
        <end position="169"/>
    </location>
</feature>
<dbReference type="Gene3D" id="3.40.1690.10">
    <property type="entry name" value="secretion proteins EscU"/>
    <property type="match status" value="1"/>
</dbReference>
<dbReference type="GO" id="GO:0009306">
    <property type="term" value="P:protein secretion"/>
    <property type="evidence" value="ECO:0007669"/>
    <property type="project" value="InterPro"/>
</dbReference>
<dbReference type="NCBIfam" id="TIGR01404">
    <property type="entry name" value="FlhB_rel_III"/>
    <property type="match status" value="1"/>
</dbReference>
<organism evidence="9 10">
    <name type="scientific">Eiseniibacteriota bacterium</name>
    <dbReference type="NCBI Taxonomy" id="2212470"/>
    <lineage>
        <taxon>Bacteria</taxon>
        <taxon>Candidatus Eiseniibacteriota</taxon>
    </lineage>
</organism>
<keyword evidence="3 8" id="KW-0812">Transmembrane</keyword>
<dbReference type="SUPFAM" id="SSF160544">
    <property type="entry name" value="EscU C-terminal domain-like"/>
    <property type="match status" value="1"/>
</dbReference>
<dbReference type="Pfam" id="PF01312">
    <property type="entry name" value="Bac_export_2"/>
    <property type="match status" value="1"/>
</dbReference>
<evidence type="ECO:0000256" key="3">
    <source>
        <dbReference type="ARBA" id="ARBA00022692"/>
    </source>
</evidence>
<keyword evidence="5" id="KW-0843">Virulence</keyword>
<dbReference type="PRINTS" id="PR00950">
    <property type="entry name" value="TYPE3IMSPROT"/>
</dbReference>
<sequence length="356" mass="39852">MAESSGEKTEQPTPKKLRDAREKGQVAKSQDLSMGLLFVVLGTTVLASGGRMMTLLEDTMRDYLGLAVSAPPLTPESVYELLLHAERTLFQVIGPILAVAFLFGGLVVFAQVGPLFSTKTIEAKLEKLNPINGAKQKFFSAQTYIELAKSILKIVIVGIFVYVVLNGSIRDIALTVRHSIPKSMELTASLLRTLVFRIGFVFIALGAIDVFIQRWQHIKKLKMSKDEVKREHKQQEGDPQYKGQRQRMHREILQHSMVENVKNADVVIVNPTHLAIAIKYEKGKMGAPQVMAKGERLVAEQIREVARQFKVPIFRNVPLAHALIQLEIGDEVPEDLYTAVAEVLQWVYQQREGASR</sequence>
<accession>A0A956NFS2</accession>
<keyword evidence="2" id="KW-1003">Cell membrane</keyword>
<keyword evidence="4 8" id="KW-1133">Transmembrane helix</keyword>
<dbReference type="PANTHER" id="PTHR30531">
    <property type="entry name" value="FLAGELLAR BIOSYNTHETIC PROTEIN FLHB"/>
    <property type="match status" value="1"/>
</dbReference>
<comment type="caution">
    <text evidence="9">The sequence shown here is derived from an EMBL/GenBank/DDBJ whole genome shotgun (WGS) entry which is preliminary data.</text>
</comment>
<dbReference type="InterPro" id="IPR006135">
    <property type="entry name" value="T3SS_substrate_exporter"/>
</dbReference>
<keyword evidence="6 8" id="KW-0472">Membrane</keyword>
<evidence type="ECO:0000256" key="5">
    <source>
        <dbReference type="ARBA" id="ARBA00023026"/>
    </source>
</evidence>
<dbReference type="GO" id="GO:0005886">
    <property type="term" value="C:plasma membrane"/>
    <property type="evidence" value="ECO:0007669"/>
    <property type="project" value="UniProtKB-SubCell"/>
</dbReference>
<evidence type="ECO:0000256" key="8">
    <source>
        <dbReference type="SAM" id="Phobius"/>
    </source>
</evidence>
<dbReference type="InterPro" id="IPR029025">
    <property type="entry name" value="T3SS_substrate_exporter_C"/>
</dbReference>
<dbReference type="AlphaFoldDB" id="A0A956NFS2"/>
<gene>
    <name evidence="9" type="primary">sctU</name>
    <name evidence="9" type="ORF">KDA27_20185</name>
</gene>
<evidence type="ECO:0000256" key="7">
    <source>
        <dbReference type="SAM" id="MobiDB-lite"/>
    </source>
</evidence>
<feature type="region of interest" description="Disordered" evidence="7">
    <location>
        <begin position="1"/>
        <end position="24"/>
    </location>
</feature>